<organism evidence="10 11">
    <name type="scientific">Sediminihabitans luteus</name>
    <dbReference type="NCBI Taxonomy" id="1138585"/>
    <lineage>
        <taxon>Bacteria</taxon>
        <taxon>Bacillati</taxon>
        <taxon>Actinomycetota</taxon>
        <taxon>Actinomycetes</taxon>
        <taxon>Micrococcales</taxon>
        <taxon>Cellulomonadaceae</taxon>
        <taxon>Sediminihabitans</taxon>
    </lineage>
</organism>
<evidence type="ECO:0000313" key="10">
    <source>
        <dbReference type="EMBL" id="PJJ70080.1"/>
    </source>
</evidence>
<protein>
    <recommendedName>
        <fullName evidence="6">Peptidyl-prolyl cis-trans isomerase</fullName>
        <ecNumber evidence="6">5.2.1.8</ecNumber>
    </recommendedName>
</protein>
<name>A0A2M9CE01_9CELL</name>
<feature type="region of interest" description="Disordered" evidence="7">
    <location>
        <begin position="25"/>
        <end position="49"/>
    </location>
</feature>
<dbReference type="InterPro" id="IPR046357">
    <property type="entry name" value="PPIase_dom_sf"/>
</dbReference>
<comment type="caution">
    <text evidence="10">The sequence shown here is derived from an EMBL/GenBank/DDBJ whole genome shotgun (WGS) entry which is preliminary data.</text>
</comment>
<dbReference type="PROSITE" id="PS51257">
    <property type="entry name" value="PROKAR_LIPOPROTEIN"/>
    <property type="match status" value="1"/>
</dbReference>
<evidence type="ECO:0000256" key="5">
    <source>
        <dbReference type="PROSITE-ProRule" id="PRU00277"/>
    </source>
</evidence>
<evidence type="ECO:0000256" key="4">
    <source>
        <dbReference type="ARBA" id="ARBA00023235"/>
    </source>
</evidence>
<dbReference type="InterPro" id="IPR001179">
    <property type="entry name" value="PPIase_FKBP_dom"/>
</dbReference>
<gene>
    <name evidence="10" type="ORF">CLV28_2558</name>
</gene>
<dbReference type="RefSeq" id="WP_100423691.1">
    <property type="nucleotide sequence ID" value="NZ_BOOX01000013.1"/>
</dbReference>
<dbReference type="OrthoDB" id="25996at2"/>
<sequence length="320" mass="32453">MKHRTARGMTALALGAALVLTGCADDSDSTDAPSATSTDAASDTPTPTAEDVAAVEAVKVEGDAGSEPTVTFDKGLTVSVPTATVVTPGTGADLEDGQSISMDYVSYTGADATKAGSTYEGDPDTIILGDQGIIPALNQVLEGQKVGVRAVIAIPAQDPSTGEATTSVLALEVTDAIDVPDRATGEAVTPPAGLPTVTLDDTGKPSIEIPKDYEEPTELVAQTLIKGDGAVVKETDTITAHYTGWLTDGTQFDSSWDRGAPASFSLTGVIKGWTQGLAGQTVGSQVLLVIPSDLGYGETASGSIPANSTLVFVVDILAVN</sequence>
<feature type="signal peptide" evidence="8">
    <location>
        <begin position="1"/>
        <end position="24"/>
    </location>
</feature>
<dbReference type="Pfam" id="PF00254">
    <property type="entry name" value="FKBP_C"/>
    <property type="match status" value="1"/>
</dbReference>
<keyword evidence="4 5" id="KW-0413">Isomerase</keyword>
<accession>A0A2M9CE01</accession>
<evidence type="ECO:0000256" key="3">
    <source>
        <dbReference type="ARBA" id="ARBA00023110"/>
    </source>
</evidence>
<evidence type="ECO:0000256" key="8">
    <source>
        <dbReference type="SAM" id="SignalP"/>
    </source>
</evidence>
<comment type="similarity">
    <text evidence="2 6">Belongs to the FKBP-type PPIase family.</text>
</comment>
<keyword evidence="8" id="KW-0732">Signal</keyword>
<evidence type="ECO:0000313" key="11">
    <source>
        <dbReference type="Proteomes" id="UP000231693"/>
    </source>
</evidence>
<dbReference type="AlphaFoldDB" id="A0A2M9CE01"/>
<keyword evidence="3 5" id="KW-0697">Rotamase</keyword>
<dbReference type="GO" id="GO:0003755">
    <property type="term" value="F:peptidyl-prolyl cis-trans isomerase activity"/>
    <property type="evidence" value="ECO:0007669"/>
    <property type="project" value="UniProtKB-UniRule"/>
</dbReference>
<dbReference type="FunFam" id="3.10.50.40:FF:000006">
    <property type="entry name" value="Peptidyl-prolyl cis-trans isomerase"/>
    <property type="match status" value="1"/>
</dbReference>
<comment type="catalytic activity">
    <reaction evidence="1 5 6">
        <text>[protein]-peptidylproline (omega=180) = [protein]-peptidylproline (omega=0)</text>
        <dbReference type="Rhea" id="RHEA:16237"/>
        <dbReference type="Rhea" id="RHEA-COMP:10747"/>
        <dbReference type="Rhea" id="RHEA-COMP:10748"/>
        <dbReference type="ChEBI" id="CHEBI:83833"/>
        <dbReference type="ChEBI" id="CHEBI:83834"/>
        <dbReference type="EC" id="5.2.1.8"/>
    </reaction>
</comment>
<proteinExistence type="inferred from homology"/>
<feature type="domain" description="PPIase FKBP-type" evidence="9">
    <location>
        <begin position="235"/>
        <end position="320"/>
    </location>
</feature>
<evidence type="ECO:0000256" key="2">
    <source>
        <dbReference type="ARBA" id="ARBA00006577"/>
    </source>
</evidence>
<evidence type="ECO:0000256" key="1">
    <source>
        <dbReference type="ARBA" id="ARBA00000971"/>
    </source>
</evidence>
<keyword evidence="11" id="KW-1185">Reference proteome</keyword>
<evidence type="ECO:0000256" key="6">
    <source>
        <dbReference type="RuleBase" id="RU003915"/>
    </source>
</evidence>
<evidence type="ECO:0000256" key="7">
    <source>
        <dbReference type="SAM" id="MobiDB-lite"/>
    </source>
</evidence>
<dbReference type="EC" id="5.2.1.8" evidence="6"/>
<dbReference type="PANTHER" id="PTHR43811">
    <property type="entry name" value="FKBP-TYPE PEPTIDYL-PROLYL CIS-TRANS ISOMERASE FKPA"/>
    <property type="match status" value="1"/>
</dbReference>
<dbReference type="Gene3D" id="3.10.50.40">
    <property type="match status" value="2"/>
</dbReference>
<dbReference type="SUPFAM" id="SSF54534">
    <property type="entry name" value="FKBP-like"/>
    <property type="match status" value="2"/>
</dbReference>
<reference evidence="10 11" key="1">
    <citation type="submission" date="2017-11" db="EMBL/GenBank/DDBJ databases">
        <title>Genomic Encyclopedia of Archaeal and Bacterial Type Strains, Phase II (KMG-II): From Individual Species to Whole Genera.</title>
        <authorList>
            <person name="Goeker M."/>
        </authorList>
    </citation>
    <scope>NUCLEOTIDE SEQUENCE [LARGE SCALE GENOMIC DNA]</scope>
    <source>
        <strain evidence="10 11">DSM 25478</strain>
    </source>
</reference>
<evidence type="ECO:0000259" key="9">
    <source>
        <dbReference type="PROSITE" id="PS50059"/>
    </source>
</evidence>
<dbReference type="EMBL" id="PGFE01000004">
    <property type="protein sequence ID" value="PJJ70080.1"/>
    <property type="molecule type" value="Genomic_DNA"/>
</dbReference>
<dbReference type="PANTHER" id="PTHR43811:SF19">
    <property type="entry name" value="39 KDA FK506-BINDING NUCLEAR PROTEIN"/>
    <property type="match status" value="1"/>
</dbReference>
<dbReference type="PROSITE" id="PS50059">
    <property type="entry name" value="FKBP_PPIASE"/>
    <property type="match status" value="1"/>
</dbReference>
<dbReference type="Proteomes" id="UP000231693">
    <property type="component" value="Unassembled WGS sequence"/>
</dbReference>
<feature type="chain" id="PRO_5039603647" description="Peptidyl-prolyl cis-trans isomerase" evidence="8">
    <location>
        <begin position="25"/>
        <end position="320"/>
    </location>
</feature>